<evidence type="ECO:0000256" key="2">
    <source>
        <dbReference type="HAMAP-Rule" id="MF_01940"/>
    </source>
</evidence>
<dbReference type="EC" id="3.1.4.58" evidence="2"/>
<accession>A0A075WZC3</accession>
<evidence type="ECO:0000259" key="3">
    <source>
        <dbReference type="Pfam" id="PF02834"/>
    </source>
</evidence>
<feature type="domain" description="Phosphoesterase HXTX" evidence="3">
    <location>
        <begin position="94"/>
        <end position="179"/>
    </location>
</feature>
<dbReference type="SUPFAM" id="SSF55144">
    <property type="entry name" value="LigT-like"/>
    <property type="match status" value="1"/>
</dbReference>
<dbReference type="STRING" id="289377.HL41_04130"/>
<feature type="domain" description="Phosphoesterase HXTX" evidence="3">
    <location>
        <begin position="9"/>
        <end position="91"/>
    </location>
</feature>
<evidence type="ECO:0000313" key="4">
    <source>
        <dbReference type="EMBL" id="AIH04022.1"/>
    </source>
</evidence>
<dbReference type="eggNOG" id="COG1514">
    <property type="taxonomic scope" value="Bacteria"/>
</dbReference>
<feature type="short sequence motif" description="HXTX 2" evidence="2">
    <location>
        <begin position="126"/>
        <end position="129"/>
    </location>
</feature>
<dbReference type="Proteomes" id="UP000028481">
    <property type="component" value="Chromosome"/>
</dbReference>
<dbReference type="InterPro" id="IPR004175">
    <property type="entry name" value="RNA_CPDase"/>
</dbReference>
<keyword evidence="5" id="KW-1185">Reference proteome</keyword>
<feature type="active site" description="Proton donor" evidence="2">
    <location>
        <position position="40"/>
    </location>
</feature>
<feature type="active site" description="Proton acceptor" evidence="2">
    <location>
        <position position="126"/>
    </location>
</feature>
<dbReference type="KEGG" id="tcm:HL41_04130"/>
<dbReference type="NCBIfam" id="TIGR02258">
    <property type="entry name" value="2_5_ligase"/>
    <property type="match status" value="1"/>
</dbReference>
<evidence type="ECO:0000256" key="1">
    <source>
        <dbReference type="ARBA" id="ARBA00022801"/>
    </source>
</evidence>
<dbReference type="InterPro" id="IPR014051">
    <property type="entry name" value="Phosphoesterase_HXTX"/>
</dbReference>
<dbReference type="PANTHER" id="PTHR35561:SF1">
    <property type="entry name" value="RNA 2',3'-CYCLIC PHOSPHODIESTERASE"/>
    <property type="match status" value="1"/>
</dbReference>
<dbReference type="PaxDb" id="289377-HL41_04130"/>
<comment type="similarity">
    <text evidence="2">Belongs to the 2H phosphoesterase superfamily. ThpR family.</text>
</comment>
<feature type="short sequence motif" description="HXTX 1" evidence="2">
    <location>
        <begin position="40"/>
        <end position="43"/>
    </location>
</feature>
<comment type="function">
    <text evidence="2">Hydrolyzes RNA 2',3'-cyclic phosphodiester to an RNA 2'-phosphomonoester.</text>
</comment>
<dbReference type="HAMAP" id="MF_01940">
    <property type="entry name" value="RNA_CPDase"/>
    <property type="match status" value="1"/>
</dbReference>
<organism evidence="4 5">
    <name type="scientific">Thermodesulfobacterium commune DSM 2178</name>
    <dbReference type="NCBI Taxonomy" id="289377"/>
    <lineage>
        <taxon>Bacteria</taxon>
        <taxon>Pseudomonadati</taxon>
        <taxon>Thermodesulfobacteriota</taxon>
        <taxon>Thermodesulfobacteria</taxon>
        <taxon>Thermodesulfobacteriales</taxon>
        <taxon>Thermodesulfobacteriaceae</taxon>
        <taxon>Thermodesulfobacterium</taxon>
    </lineage>
</organism>
<keyword evidence="1 2" id="KW-0378">Hydrolase</keyword>
<name>A0A075WZC3_9BACT</name>
<gene>
    <name evidence="4" type="ORF">HL41_04130</name>
</gene>
<reference evidence="4 5" key="1">
    <citation type="journal article" date="2015" name="Genome Announc.">
        <title>Genome Sequence of a Sulfate-Reducing Thermophilic Bacterium, Thermodesulfobacterium commune DSM 2178T (Phylum Thermodesulfobacteria).</title>
        <authorList>
            <person name="Bhatnagar S."/>
            <person name="Badger J.H."/>
            <person name="Madupu R."/>
            <person name="Khouri H.M."/>
            <person name="O'Connor E.M."/>
            <person name="Robb F.T."/>
            <person name="Ward N.L."/>
            <person name="Eisen J.A."/>
        </authorList>
    </citation>
    <scope>NUCLEOTIDE SEQUENCE [LARGE SCALE GENOMIC DNA]</scope>
    <source>
        <strain evidence="4 5">DSM 2178</strain>
    </source>
</reference>
<dbReference type="Pfam" id="PF02834">
    <property type="entry name" value="LigT_PEase"/>
    <property type="match status" value="2"/>
</dbReference>
<sequence length="189" mass="22050">MRVFLGIDLPLELKKGLADLEKVTQPEGLRTKWVELENFHLTLVFFGEIGANLLERLVESVEKVATQHQSFVLSIDKLGFFPEKGNPRVVWIGIKEETGTLFKLVEDLHKAFKKFKLGLDQRFHPHITLFRIKEIKDKSAFEDYFKNLYKEAERLEGIRFPVRKIDFFESKLTPKGPVYKIFKEVGLKV</sequence>
<protein>
    <recommendedName>
        <fullName evidence="2">RNA 2',3'-cyclic phosphodiesterase</fullName>
        <shortName evidence="2">RNA 2',3'-CPDase</shortName>
        <ecNumber evidence="2">3.1.4.58</ecNumber>
    </recommendedName>
</protein>
<proteinExistence type="inferred from homology"/>
<evidence type="ECO:0000313" key="5">
    <source>
        <dbReference type="Proteomes" id="UP000028481"/>
    </source>
</evidence>
<dbReference type="InterPro" id="IPR009097">
    <property type="entry name" value="Cyclic_Pdiesterase"/>
</dbReference>
<comment type="catalytic activity">
    <reaction evidence="2">
        <text>a 3'-end 2',3'-cyclophospho-ribonucleotide-RNA + H2O = a 3'-end 2'-phospho-ribonucleotide-RNA + H(+)</text>
        <dbReference type="Rhea" id="RHEA:11828"/>
        <dbReference type="Rhea" id="RHEA-COMP:10464"/>
        <dbReference type="Rhea" id="RHEA-COMP:17353"/>
        <dbReference type="ChEBI" id="CHEBI:15377"/>
        <dbReference type="ChEBI" id="CHEBI:15378"/>
        <dbReference type="ChEBI" id="CHEBI:83064"/>
        <dbReference type="ChEBI" id="CHEBI:173113"/>
        <dbReference type="EC" id="3.1.4.58"/>
    </reaction>
</comment>
<dbReference type="Gene3D" id="3.90.1140.10">
    <property type="entry name" value="Cyclic phosphodiesterase"/>
    <property type="match status" value="1"/>
</dbReference>
<dbReference type="AlphaFoldDB" id="A0A075WZC3"/>
<dbReference type="GO" id="GO:0008664">
    <property type="term" value="F:RNA 2',3'-cyclic 3'-phosphodiesterase activity"/>
    <property type="evidence" value="ECO:0007669"/>
    <property type="project" value="UniProtKB-EC"/>
</dbReference>
<dbReference type="PANTHER" id="PTHR35561">
    <property type="entry name" value="RNA 2',3'-CYCLIC PHOSPHODIESTERASE"/>
    <property type="match status" value="1"/>
</dbReference>
<dbReference type="EMBL" id="CP008796">
    <property type="protein sequence ID" value="AIH04022.1"/>
    <property type="molecule type" value="Genomic_DNA"/>
</dbReference>
<dbReference type="HOGENOM" id="CLU_081251_3_2_0"/>
<dbReference type="GO" id="GO:0004113">
    <property type="term" value="F:2',3'-cyclic-nucleotide 3'-phosphodiesterase activity"/>
    <property type="evidence" value="ECO:0007669"/>
    <property type="project" value="InterPro"/>
</dbReference>